<protein>
    <recommendedName>
        <fullName evidence="6">MPN domain-containing protein</fullName>
    </recommendedName>
</protein>
<organism evidence="7">
    <name type="scientific">marine sediment metagenome</name>
    <dbReference type="NCBI Taxonomy" id="412755"/>
    <lineage>
        <taxon>unclassified sequences</taxon>
        <taxon>metagenomes</taxon>
        <taxon>ecological metagenomes</taxon>
    </lineage>
</organism>
<dbReference type="Gene3D" id="3.40.140.10">
    <property type="entry name" value="Cytidine Deaminase, domain 2"/>
    <property type="match status" value="1"/>
</dbReference>
<keyword evidence="1" id="KW-0645">Protease</keyword>
<gene>
    <name evidence="7" type="ORF">LCGC14_1991150</name>
</gene>
<dbReference type="GO" id="GO:0008270">
    <property type="term" value="F:zinc ion binding"/>
    <property type="evidence" value="ECO:0007669"/>
    <property type="project" value="TreeGrafter"/>
</dbReference>
<evidence type="ECO:0000259" key="6">
    <source>
        <dbReference type="PROSITE" id="PS50249"/>
    </source>
</evidence>
<keyword evidence="5" id="KW-0482">Metalloprotease</keyword>
<dbReference type="PANTHER" id="PTHR34858:SF1">
    <property type="entry name" value="CYSO-CYSTEINE PEPTIDASE"/>
    <property type="match status" value="1"/>
</dbReference>
<evidence type="ECO:0000256" key="1">
    <source>
        <dbReference type="ARBA" id="ARBA00022670"/>
    </source>
</evidence>
<sequence>MLTLPRAFIDEMIAHAREEAPNECCGIIAGQDGRAVKLFRAENAEASPYRYSVDPQDLFRIYRESDQNGWEFLAIYHSHTASEAYPSPTDVRLAFWPETLYILVSLTQPDDPVVRAFRIVEGAVSEVELAAG</sequence>
<name>A0A0F9FU54_9ZZZZ</name>
<keyword evidence="2" id="KW-0479">Metal-binding</keyword>
<evidence type="ECO:0000313" key="7">
    <source>
        <dbReference type="EMBL" id="KKL81801.1"/>
    </source>
</evidence>
<dbReference type="InterPro" id="IPR037518">
    <property type="entry name" value="MPN"/>
</dbReference>
<dbReference type="InterPro" id="IPR028090">
    <property type="entry name" value="JAB_dom_prok"/>
</dbReference>
<proteinExistence type="predicted"/>
<dbReference type="GO" id="GO:0008235">
    <property type="term" value="F:metalloexopeptidase activity"/>
    <property type="evidence" value="ECO:0007669"/>
    <property type="project" value="TreeGrafter"/>
</dbReference>
<dbReference type="CDD" id="cd08070">
    <property type="entry name" value="MPN_like"/>
    <property type="match status" value="1"/>
</dbReference>
<evidence type="ECO:0000256" key="2">
    <source>
        <dbReference type="ARBA" id="ARBA00022723"/>
    </source>
</evidence>
<dbReference type="InterPro" id="IPR051929">
    <property type="entry name" value="VirAsm_ModProt"/>
</dbReference>
<comment type="caution">
    <text evidence="7">The sequence shown here is derived from an EMBL/GenBank/DDBJ whole genome shotgun (WGS) entry which is preliminary data.</text>
</comment>
<keyword evidence="4" id="KW-0862">Zinc</keyword>
<dbReference type="SUPFAM" id="SSF102712">
    <property type="entry name" value="JAB1/MPN domain"/>
    <property type="match status" value="1"/>
</dbReference>
<dbReference type="SMART" id="SM00232">
    <property type="entry name" value="JAB_MPN"/>
    <property type="match status" value="1"/>
</dbReference>
<accession>A0A0F9FU54</accession>
<dbReference type="Pfam" id="PF14464">
    <property type="entry name" value="Prok-JAB"/>
    <property type="match status" value="1"/>
</dbReference>
<dbReference type="FunFam" id="3.40.140.10:FF:000085">
    <property type="entry name" value="Mov34/MPN/PAD-1 family protein"/>
    <property type="match status" value="1"/>
</dbReference>
<feature type="domain" description="MPN" evidence="6">
    <location>
        <begin position="1"/>
        <end position="123"/>
    </location>
</feature>
<dbReference type="PANTHER" id="PTHR34858">
    <property type="entry name" value="CYSO-CYSTEINE PEPTIDASE"/>
    <property type="match status" value="1"/>
</dbReference>
<evidence type="ECO:0000256" key="5">
    <source>
        <dbReference type="ARBA" id="ARBA00023049"/>
    </source>
</evidence>
<dbReference type="EMBL" id="LAZR01022460">
    <property type="protein sequence ID" value="KKL81801.1"/>
    <property type="molecule type" value="Genomic_DNA"/>
</dbReference>
<reference evidence="7" key="1">
    <citation type="journal article" date="2015" name="Nature">
        <title>Complex archaea that bridge the gap between prokaryotes and eukaryotes.</title>
        <authorList>
            <person name="Spang A."/>
            <person name="Saw J.H."/>
            <person name="Jorgensen S.L."/>
            <person name="Zaremba-Niedzwiedzka K."/>
            <person name="Martijn J."/>
            <person name="Lind A.E."/>
            <person name="van Eijk R."/>
            <person name="Schleper C."/>
            <person name="Guy L."/>
            <person name="Ettema T.J."/>
        </authorList>
    </citation>
    <scope>NUCLEOTIDE SEQUENCE</scope>
</reference>
<keyword evidence="3" id="KW-0378">Hydrolase</keyword>
<dbReference type="PROSITE" id="PS50249">
    <property type="entry name" value="MPN"/>
    <property type="match status" value="1"/>
</dbReference>
<evidence type="ECO:0000256" key="3">
    <source>
        <dbReference type="ARBA" id="ARBA00022801"/>
    </source>
</evidence>
<dbReference type="InterPro" id="IPR000555">
    <property type="entry name" value="JAMM/MPN+_dom"/>
</dbReference>
<evidence type="ECO:0000256" key="4">
    <source>
        <dbReference type="ARBA" id="ARBA00022833"/>
    </source>
</evidence>
<dbReference type="GO" id="GO:0006508">
    <property type="term" value="P:proteolysis"/>
    <property type="evidence" value="ECO:0007669"/>
    <property type="project" value="UniProtKB-KW"/>
</dbReference>
<dbReference type="AlphaFoldDB" id="A0A0F9FU54"/>